<evidence type="ECO:0000313" key="1">
    <source>
        <dbReference type="EMBL" id="GKY89329.1"/>
    </source>
</evidence>
<sequence length="103" mass="11566">MTPSKTYIGYDKDLNGGMTDIGKIIREARVFGFIPEAETCEGWQVHRIEAIWEQVDAEWAKYGFRVANLPDDLREKYLAAQAEAVARARAAGWSGEQELADDS</sequence>
<comment type="caution">
    <text evidence="1">The sequence shown here is derived from an EMBL/GenBank/DDBJ whole genome shotgun (WGS) entry which is preliminary data.</text>
</comment>
<protein>
    <submittedName>
        <fullName evidence="1">Uncharacterized protein</fullName>
    </submittedName>
</protein>
<reference evidence="1" key="1">
    <citation type="journal article" date="2023" name="Int. J. Syst. Evol. Microbiol.">
        <title>Sinisalibacter aestuarii sp. nov., isolated from estuarine sediment of the Arakawa River.</title>
        <authorList>
            <person name="Arafat S.T."/>
            <person name="Hirano S."/>
            <person name="Sato A."/>
            <person name="Takeuchi K."/>
            <person name="Yasuda T."/>
            <person name="Terahara T."/>
            <person name="Hamada M."/>
            <person name="Kobayashi T."/>
        </authorList>
    </citation>
    <scope>NUCLEOTIDE SEQUENCE</scope>
    <source>
        <strain evidence="1">B-399</strain>
    </source>
</reference>
<accession>A0ABQ5LWH1</accession>
<proteinExistence type="predicted"/>
<gene>
    <name evidence="1" type="ORF">STA1M1_31980</name>
</gene>
<dbReference type="EMBL" id="BROH01000011">
    <property type="protein sequence ID" value="GKY89329.1"/>
    <property type="molecule type" value="Genomic_DNA"/>
</dbReference>
<organism evidence="1 2">
    <name type="scientific">Sinisalibacter aestuarii</name>
    <dbReference type="NCBI Taxonomy" id="2949426"/>
    <lineage>
        <taxon>Bacteria</taxon>
        <taxon>Pseudomonadati</taxon>
        <taxon>Pseudomonadota</taxon>
        <taxon>Alphaproteobacteria</taxon>
        <taxon>Rhodobacterales</taxon>
        <taxon>Roseobacteraceae</taxon>
        <taxon>Sinisalibacter</taxon>
    </lineage>
</organism>
<dbReference type="Proteomes" id="UP001144205">
    <property type="component" value="Unassembled WGS sequence"/>
</dbReference>
<evidence type="ECO:0000313" key="2">
    <source>
        <dbReference type="Proteomes" id="UP001144205"/>
    </source>
</evidence>
<name>A0ABQ5LWH1_9RHOB</name>
<dbReference type="RefSeq" id="WP_281843358.1">
    <property type="nucleotide sequence ID" value="NZ_BROH01000011.1"/>
</dbReference>
<keyword evidence="2" id="KW-1185">Reference proteome</keyword>